<dbReference type="Gene3D" id="2.60.40.180">
    <property type="entry name" value="Transthyretin/hydroxyisourate hydrolase domain"/>
    <property type="match status" value="1"/>
</dbReference>
<name>A0A919NE06_9ACTN</name>
<dbReference type="InterPro" id="IPR036817">
    <property type="entry name" value="Transthyretin/HIU_hydrolase_sf"/>
</dbReference>
<dbReference type="SUPFAM" id="SSF49472">
    <property type="entry name" value="Transthyretin (synonym: prealbumin)"/>
    <property type="match status" value="1"/>
</dbReference>
<dbReference type="PANTHER" id="PTHR10395">
    <property type="entry name" value="URICASE AND TRANSTHYRETIN-RELATED"/>
    <property type="match status" value="1"/>
</dbReference>
<keyword evidence="3" id="KW-1185">Reference proteome</keyword>
<gene>
    <name evidence="2" type="ORF">Asi03nite_70010</name>
</gene>
<dbReference type="EMBL" id="BOMW01000087">
    <property type="protein sequence ID" value="GIF09463.1"/>
    <property type="molecule type" value="Genomic_DNA"/>
</dbReference>
<sequence>MNITTQALDVVYGRPAAGIPARLERRAPDGWELIAGATTDNDGHILDWAMKRLDQGDYRIVFDSGSYFASLGVGVVYPEIAVAFALLDETDACQIQVQLAPYSFSTFFGARS</sequence>
<dbReference type="GO" id="GO:0016787">
    <property type="term" value="F:hydrolase activity"/>
    <property type="evidence" value="ECO:0007669"/>
    <property type="project" value="UniProtKB-KW"/>
</dbReference>
<dbReference type="AlphaFoldDB" id="A0A919NE06"/>
<proteinExistence type="predicted"/>
<accession>A0A919NE06</accession>
<dbReference type="InterPro" id="IPR023416">
    <property type="entry name" value="Transthyretin/HIU_hydrolase_d"/>
</dbReference>
<protein>
    <submittedName>
        <fullName evidence="2">5-hydroxyisourate hydrolase</fullName>
    </submittedName>
</protein>
<dbReference type="InterPro" id="IPR000895">
    <property type="entry name" value="Transthyretin/HIU_hydrolase"/>
</dbReference>
<reference evidence="2" key="1">
    <citation type="submission" date="2021-01" db="EMBL/GenBank/DDBJ databases">
        <title>Whole genome shotgun sequence of Actinoplanes siamensis NBRC 109076.</title>
        <authorList>
            <person name="Komaki H."/>
            <person name="Tamura T."/>
        </authorList>
    </citation>
    <scope>NUCLEOTIDE SEQUENCE</scope>
    <source>
        <strain evidence="2">NBRC 109076</strain>
    </source>
</reference>
<organism evidence="2 3">
    <name type="scientific">Actinoplanes siamensis</name>
    <dbReference type="NCBI Taxonomy" id="1223317"/>
    <lineage>
        <taxon>Bacteria</taxon>
        <taxon>Bacillati</taxon>
        <taxon>Actinomycetota</taxon>
        <taxon>Actinomycetes</taxon>
        <taxon>Micromonosporales</taxon>
        <taxon>Micromonosporaceae</taxon>
        <taxon>Actinoplanes</taxon>
    </lineage>
</organism>
<dbReference type="PANTHER" id="PTHR10395:SF7">
    <property type="entry name" value="5-HYDROXYISOURATE HYDROLASE"/>
    <property type="match status" value="1"/>
</dbReference>
<dbReference type="RefSeq" id="WP_203684767.1">
    <property type="nucleotide sequence ID" value="NZ_BOMW01000087.1"/>
</dbReference>
<evidence type="ECO:0000313" key="2">
    <source>
        <dbReference type="EMBL" id="GIF09463.1"/>
    </source>
</evidence>
<keyword evidence="2" id="KW-0378">Hydrolase</keyword>
<evidence type="ECO:0000313" key="3">
    <source>
        <dbReference type="Proteomes" id="UP000629619"/>
    </source>
</evidence>
<dbReference type="Pfam" id="PF00576">
    <property type="entry name" value="Transthyretin"/>
    <property type="match status" value="1"/>
</dbReference>
<dbReference type="PRINTS" id="PR00189">
    <property type="entry name" value="TRNSTHYRETIN"/>
</dbReference>
<dbReference type="Proteomes" id="UP000629619">
    <property type="component" value="Unassembled WGS sequence"/>
</dbReference>
<dbReference type="GO" id="GO:0006144">
    <property type="term" value="P:purine nucleobase metabolic process"/>
    <property type="evidence" value="ECO:0007669"/>
    <property type="project" value="TreeGrafter"/>
</dbReference>
<feature type="domain" description="Transthyretin/hydroxyisourate hydrolase" evidence="1">
    <location>
        <begin position="3"/>
        <end position="109"/>
    </location>
</feature>
<evidence type="ECO:0000259" key="1">
    <source>
        <dbReference type="Pfam" id="PF00576"/>
    </source>
</evidence>
<comment type="caution">
    <text evidence="2">The sequence shown here is derived from an EMBL/GenBank/DDBJ whole genome shotgun (WGS) entry which is preliminary data.</text>
</comment>